<protein>
    <submittedName>
        <fullName evidence="2">Uma2 family endonuclease</fullName>
    </submittedName>
</protein>
<proteinExistence type="predicted"/>
<dbReference type="InterPro" id="IPR011335">
    <property type="entry name" value="Restrct_endonuc-II-like"/>
</dbReference>
<reference evidence="2 3" key="1">
    <citation type="submission" date="2020-08" db="EMBL/GenBank/DDBJ databases">
        <title>The Agave Microbiome: Exploring the role of microbial communities in plant adaptations to desert environments.</title>
        <authorList>
            <person name="Partida-Martinez L.P."/>
        </authorList>
    </citation>
    <scope>NUCLEOTIDE SEQUENCE [LARGE SCALE GENOMIC DNA]</scope>
    <source>
        <strain evidence="2 3">AS2.3</strain>
    </source>
</reference>
<dbReference type="PANTHER" id="PTHR35400:SF3">
    <property type="entry name" value="SLL1072 PROTEIN"/>
    <property type="match status" value="1"/>
</dbReference>
<sequence length="195" mass="21237">MTGLAPLITTPRRVKLRVEDYLALDAAGAFDAYGKTELIDGEIVHMNAQHRPHARIKSRLFRMLADALDRIDGRLEALVEGSIAMPPHNVPEPDIAITTEPEGDGLIPLASLALVIEVADTTLRNDLGRKRKIYAREGVPEYWVVDVKDGVIHQMAHPKGAGFATARRMSFGEPITALTIPGLTVSTDRLSGQDA</sequence>
<dbReference type="Proteomes" id="UP000517753">
    <property type="component" value="Unassembled WGS sequence"/>
</dbReference>
<dbReference type="EMBL" id="JACCBY010000002">
    <property type="protein sequence ID" value="NYD89716.1"/>
    <property type="molecule type" value="Genomic_DNA"/>
</dbReference>
<gene>
    <name evidence="2" type="ORF">HD841_001496</name>
</gene>
<dbReference type="InterPro" id="IPR012296">
    <property type="entry name" value="Nuclease_put_TT1808"/>
</dbReference>
<keyword evidence="2" id="KW-0378">Hydrolase</keyword>
<name>A0A7Y9FP34_9SPHN</name>
<dbReference type="CDD" id="cd06260">
    <property type="entry name" value="DUF820-like"/>
    <property type="match status" value="1"/>
</dbReference>
<dbReference type="AlphaFoldDB" id="A0A7Y9FP34"/>
<accession>A0A7Y9FP34</accession>
<comment type="caution">
    <text evidence="2">The sequence shown here is derived from an EMBL/GenBank/DDBJ whole genome shotgun (WGS) entry which is preliminary data.</text>
</comment>
<evidence type="ECO:0000259" key="1">
    <source>
        <dbReference type="Pfam" id="PF05685"/>
    </source>
</evidence>
<dbReference type="SUPFAM" id="SSF52980">
    <property type="entry name" value="Restriction endonuclease-like"/>
    <property type="match status" value="1"/>
</dbReference>
<keyword evidence="2" id="KW-0540">Nuclease</keyword>
<feature type="domain" description="Putative restriction endonuclease" evidence="1">
    <location>
        <begin position="18"/>
        <end position="185"/>
    </location>
</feature>
<dbReference type="PANTHER" id="PTHR35400">
    <property type="entry name" value="SLR1083 PROTEIN"/>
    <property type="match status" value="1"/>
</dbReference>
<evidence type="ECO:0000313" key="3">
    <source>
        <dbReference type="Proteomes" id="UP000517753"/>
    </source>
</evidence>
<evidence type="ECO:0000313" key="2">
    <source>
        <dbReference type="EMBL" id="NYD89716.1"/>
    </source>
</evidence>
<keyword evidence="2" id="KW-0255">Endonuclease</keyword>
<keyword evidence="3" id="KW-1185">Reference proteome</keyword>
<dbReference type="Gene3D" id="3.90.1570.10">
    <property type="entry name" value="tt1808, chain A"/>
    <property type="match status" value="1"/>
</dbReference>
<organism evidence="2 3">
    <name type="scientific">Sphingomonas melonis</name>
    <dbReference type="NCBI Taxonomy" id="152682"/>
    <lineage>
        <taxon>Bacteria</taxon>
        <taxon>Pseudomonadati</taxon>
        <taxon>Pseudomonadota</taxon>
        <taxon>Alphaproteobacteria</taxon>
        <taxon>Sphingomonadales</taxon>
        <taxon>Sphingomonadaceae</taxon>
        <taxon>Sphingomonas</taxon>
    </lineage>
</organism>
<dbReference type="InterPro" id="IPR008538">
    <property type="entry name" value="Uma2"/>
</dbReference>
<dbReference type="Pfam" id="PF05685">
    <property type="entry name" value="Uma2"/>
    <property type="match status" value="1"/>
</dbReference>
<dbReference type="RefSeq" id="WP_179508238.1">
    <property type="nucleotide sequence ID" value="NZ_JACCBY010000002.1"/>
</dbReference>
<dbReference type="GO" id="GO:0004519">
    <property type="term" value="F:endonuclease activity"/>
    <property type="evidence" value="ECO:0007669"/>
    <property type="project" value="UniProtKB-KW"/>
</dbReference>